<dbReference type="CDD" id="cd18579">
    <property type="entry name" value="ABC_6TM_ABCC_D1"/>
    <property type="match status" value="1"/>
</dbReference>
<feature type="domain" description="ABC transporter" evidence="15">
    <location>
        <begin position="1141"/>
        <end position="1377"/>
    </location>
</feature>
<dbReference type="Gene3D" id="1.20.1440.200">
    <property type="match status" value="1"/>
</dbReference>
<feature type="transmembrane region" description="Helical" evidence="14">
    <location>
        <begin position="881"/>
        <end position="903"/>
    </location>
</feature>
<dbReference type="SUPFAM" id="SSF52540">
    <property type="entry name" value="P-loop containing nucleoside triphosphate hydrolases"/>
    <property type="match status" value="2"/>
</dbReference>
<feature type="transmembrane region" description="Helical" evidence="14">
    <location>
        <begin position="358"/>
        <end position="375"/>
    </location>
</feature>
<dbReference type="FunFam" id="3.40.50.300:FF:000163">
    <property type="entry name" value="Multidrug resistance-associated protein member 4"/>
    <property type="match status" value="1"/>
</dbReference>
<keyword evidence="4 13" id="KW-0813">Transport</keyword>
<dbReference type="InterPro" id="IPR011527">
    <property type="entry name" value="ABC1_TM_dom"/>
</dbReference>
<evidence type="ECO:0000256" key="4">
    <source>
        <dbReference type="ARBA" id="ARBA00022448"/>
    </source>
</evidence>
<dbReference type="GO" id="GO:0032509">
    <property type="term" value="P:endosome transport via multivesicular body sorting pathway"/>
    <property type="evidence" value="ECO:0007669"/>
    <property type="project" value="InterPro"/>
</dbReference>
<dbReference type="GO" id="GO:0000813">
    <property type="term" value="C:ESCRT I complex"/>
    <property type="evidence" value="ECO:0007669"/>
    <property type="project" value="InterPro"/>
</dbReference>
<dbReference type="CDD" id="cd03244">
    <property type="entry name" value="ABCC_MRP_domain2"/>
    <property type="match status" value="1"/>
</dbReference>
<evidence type="ECO:0000256" key="10">
    <source>
        <dbReference type="ARBA" id="ARBA00022927"/>
    </source>
</evidence>
<comment type="subcellular location">
    <subcellularLocation>
        <location evidence="2">Late endosome membrane</location>
        <topology evidence="2">Peripheral membrane protein</topology>
    </subcellularLocation>
    <subcellularLocation>
        <location evidence="1">Membrane</location>
        <topology evidence="1">Multi-pass membrane protein</topology>
    </subcellularLocation>
</comment>
<protein>
    <submittedName>
        <fullName evidence="19">VPS28-domain-containing protein</fullName>
    </submittedName>
</protein>
<evidence type="ECO:0000256" key="9">
    <source>
        <dbReference type="ARBA" id="ARBA00022840"/>
    </source>
</evidence>
<dbReference type="Proteomes" id="UP000193498">
    <property type="component" value="Unassembled WGS sequence"/>
</dbReference>
<keyword evidence="7" id="KW-0547">Nucleotide-binding</keyword>
<feature type="transmembrane region" description="Helical" evidence="14">
    <location>
        <begin position="436"/>
        <end position="459"/>
    </location>
</feature>
<evidence type="ECO:0000313" key="20">
    <source>
        <dbReference type="Proteomes" id="UP000193498"/>
    </source>
</evidence>
<feature type="transmembrane region" description="Helical" evidence="14">
    <location>
        <begin position="331"/>
        <end position="351"/>
    </location>
</feature>
<evidence type="ECO:0000259" key="16">
    <source>
        <dbReference type="PROSITE" id="PS50929"/>
    </source>
</evidence>
<evidence type="ECO:0000256" key="14">
    <source>
        <dbReference type="SAM" id="Phobius"/>
    </source>
</evidence>
<keyword evidence="11 14" id="KW-1133">Transmembrane helix</keyword>
<dbReference type="PROSITE" id="PS00211">
    <property type="entry name" value="ABC_TRANSPORTER_1"/>
    <property type="match status" value="1"/>
</dbReference>
<evidence type="ECO:0000256" key="8">
    <source>
        <dbReference type="ARBA" id="ARBA00022753"/>
    </source>
</evidence>
<dbReference type="PROSITE" id="PS50893">
    <property type="entry name" value="ABC_TRANSPORTER_2"/>
    <property type="match status" value="2"/>
</dbReference>
<feature type="domain" description="VPS28 C-terminal" evidence="17">
    <location>
        <begin position="91"/>
        <end position="187"/>
    </location>
</feature>
<dbReference type="Pfam" id="PF00005">
    <property type="entry name" value="ABC_tran"/>
    <property type="match status" value="2"/>
</dbReference>
<dbReference type="InterPro" id="IPR037202">
    <property type="entry name" value="ESCRT_assembly_dom"/>
</dbReference>
<gene>
    <name evidence="19" type="ORF">K493DRAFT_344012</name>
</gene>
<dbReference type="PROSITE" id="PS51313">
    <property type="entry name" value="VPS28_N"/>
    <property type="match status" value="1"/>
</dbReference>
<dbReference type="InterPro" id="IPR037206">
    <property type="entry name" value="VPS28_C_sf"/>
</dbReference>
<dbReference type="CDD" id="cd03250">
    <property type="entry name" value="ABCC_MRP_domain1"/>
    <property type="match status" value="1"/>
</dbReference>
<dbReference type="SUPFAM" id="SSF140427">
    <property type="entry name" value="VPS28 C-terminal domain-like"/>
    <property type="match status" value="1"/>
</dbReference>
<dbReference type="FunFam" id="1.20.120.1130:FF:000001">
    <property type="entry name" value="Vacuolar protein sorting-associated protein 28 homolog"/>
    <property type="match status" value="1"/>
</dbReference>
<dbReference type="FunFam" id="3.40.50.300:FF:000973">
    <property type="entry name" value="Multidrug resistance-associated protein 4"/>
    <property type="match status" value="1"/>
</dbReference>
<dbReference type="EMBL" id="MCFE01000008">
    <property type="protein sequence ID" value="ORY07467.1"/>
    <property type="molecule type" value="Genomic_DNA"/>
</dbReference>
<keyword evidence="20" id="KW-1185">Reference proteome</keyword>
<dbReference type="Gene3D" id="1.20.1560.10">
    <property type="entry name" value="ABC transporter type 1, transmembrane domain"/>
    <property type="match status" value="2"/>
</dbReference>
<evidence type="ECO:0000256" key="12">
    <source>
        <dbReference type="ARBA" id="ARBA00023136"/>
    </source>
</evidence>
<dbReference type="GO" id="GO:0031902">
    <property type="term" value="C:late endosome membrane"/>
    <property type="evidence" value="ECO:0007669"/>
    <property type="project" value="UniProtKB-SubCell"/>
</dbReference>
<dbReference type="SUPFAM" id="SSF90123">
    <property type="entry name" value="ABC transporter transmembrane region"/>
    <property type="match status" value="2"/>
</dbReference>
<evidence type="ECO:0000256" key="5">
    <source>
        <dbReference type="ARBA" id="ARBA00022692"/>
    </source>
</evidence>
<feature type="domain" description="ABC transmembrane type-1" evidence="16">
    <location>
        <begin position="884"/>
        <end position="1093"/>
    </location>
</feature>
<dbReference type="GO" id="GO:0005524">
    <property type="term" value="F:ATP binding"/>
    <property type="evidence" value="ECO:0007669"/>
    <property type="project" value="UniProtKB-KW"/>
</dbReference>
<feature type="transmembrane region" description="Helical" evidence="14">
    <location>
        <begin position="257"/>
        <end position="279"/>
    </location>
</feature>
<evidence type="ECO:0000256" key="6">
    <source>
        <dbReference type="ARBA" id="ARBA00022737"/>
    </source>
</evidence>
<comment type="similarity">
    <text evidence="3">Belongs to the ABC transporter superfamily. ABCC family. Conjugate transporter (TC 3.A.1.208) subfamily.</text>
</comment>
<dbReference type="InParanoid" id="A0A1Y1ZBX3"/>
<dbReference type="InterPro" id="IPR017899">
    <property type="entry name" value="VPS28_C"/>
</dbReference>
<comment type="similarity">
    <text evidence="13">Belongs to the VPS28 family.</text>
</comment>
<dbReference type="InterPro" id="IPR044746">
    <property type="entry name" value="ABCC_6TM_D1"/>
</dbReference>
<dbReference type="GO" id="GO:0016887">
    <property type="term" value="F:ATP hydrolysis activity"/>
    <property type="evidence" value="ECO:0007669"/>
    <property type="project" value="InterPro"/>
</dbReference>
<dbReference type="GO" id="GO:0140359">
    <property type="term" value="F:ABC-type transporter activity"/>
    <property type="evidence" value="ECO:0007669"/>
    <property type="project" value="InterPro"/>
</dbReference>
<evidence type="ECO:0000256" key="1">
    <source>
        <dbReference type="ARBA" id="ARBA00004141"/>
    </source>
</evidence>
<keyword evidence="9" id="KW-0067">ATP-binding</keyword>
<evidence type="ECO:0000259" key="15">
    <source>
        <dbReference type="PROSITE" id="PS50893"/>
    </source>
</evidence>
<dbReference type="GO" id="GO:0043162">
    <property type="term" value="P:ubiquitin-dependent protein catabolic process via the multivesicular body sorting pathway"/>
    <property type="evidence" value="ECO:0007669"/>
    <property type="project" value="UniProtKB-ARBA"/>
</dbReference>
<dbReference type="Pfam" id="PF03997">
    <property type="entry name" value="VPS28"/>
    <property type="match status" value="1"/>
</dbReference>
<dbReference type="PANTHER" id="PTHR24223">
    <property type="entry name" value="ATP-BINDING CASSETTE SUB-FAMILY C"/>
    <property type="match status" value="1"/>
</dbReference>
<evidence type="ECO:0000259" key="18">
    <source>
        <dbReference type="PROSITE" id="PS51313"/>
    </source>
</evidence>
<feature type="transmembrane region" description="Helical" evidence="14">
    <location>
        <begin position="1002"/>
        <end position="1021"/>
    </location>
</feature>
<dbReference type="STRING" id="1314790.A0A1Y1ZBX3"/>
<organism evidence="19 20">
    <name type="scientific">Basidiobolus meristosporus CBS 931.73</name>
    <dbReference type="NCBI Taxonomy" id="1314790"/>
    <lineage>
        <taxon>Eukaryota</taxon>
        <taxon>Fungi</taxon>
        <taxon>Fungi incertae sedis</taxon>
        <taxon>Zoopagomycota</taxon>
        <taxon>Entomophthoromycotina</taxon>
        <taxon>Basidiobolomycetes</taxon>
        <taxon>Basidiobolales</taxon>
        <taxon>Basidiobolaceae</taxon>
        <taxon>Basidiobolus</taxon>
    </lineage>
</organism>
<dbReference type="GO" id="GO:0072666">
    <property type="term" value="P:establishment of protein localization to vacuole"/>
    <property type="evidence" value="ECO:0007669"/>
    <property type="project" value="UniProtKB-ARBA"/>
</dbReference>
<evidence type="ECO:0000256" key="3">
    <source>
        <dbReference type="ARBA" id="ARBA00009726"/>
    </source>
</evidence>
<evidence type="ECO:0000256" key="11">
    <source>
        <dbReference type="ARBA" id="ARBA00022989"/>
    </source>
</evidence>
<accession>A0A1Y1ZBX3</accession>
<dbReference type="InterPro" id="IPR036640">
    <property type="entry name" value="ABC1_TM_sf"/>
</dbReference>
<feature type="domain" description="VPS28 N-terminal" evidence="18">
    <location>
        <begin position="1"/>
        <end position="82"/>
    </location>
</feature>
<dbReference type="Gene3D" id="3.40.50.300">
    <property type="entry name" value="P-loop containing nucleotide triphosphate hydrolases"/>
    <property type="match status" value="2"/>
</dbReference>
<dbReference type="InterPro" id="IPR027417">
    <property type="entry name" value="P-loop_NTPase"/>
</dbReference>
<dbReference type="InterPro" id="IPR038358">
    <property type="entry name" value="VPS28_N_sf"/>
</dbReference>
<dbReference type="OrthoDB" id="6500128at2759"/>
<dbReference type="PROSITE" id="PS50929">
    <property type="entry name" value="ABC_TM1F"/>
    <property type="match status" value="2"/>
</dbReference>
<keyword evidence="12 14" id="KW-0472">Membrane</keyword>
<evidence type="ECO:0000256" key="7">
    <source>
        <dbReference type="ARBA" id="ARBA00022741"/>
    </source>
</evidence>
<sequence length="1400" mass="157143">MADLYAIIVTTEHLEKAYIRDYITHAEYTPACAKLIAQFKTALNLVSDSVPDVEQFMREYKLSCPAAANRLLKIGVPATIEHATSGHDSSKSAKYVAETVQHFITLMDSLKLNMVAVDQIHPWLSELMQSLSNVSSLPADFEGKAKIRDWLITLNKMKASDEINEEQNEISEEHLHDLGKREEVGQLTERLAQEWCAEAVREQPNFWKVLLKVFGPFYSLTLLNGGIEAAAQIGEAVLLGYLIRFFQNPDSSMRDGYLYAFALAVCTFIHAVIHHHYFFPALRTGLHTRMGLIALMYRKCLALSVSSSTSTGSIINMISNDVQPFENAATFATWIVIGPIQVIIVIVLLYLEIGVSTFAGLCAFAFLLPLQTYFAKRFTHLRKETVRFRDDRIRSLADVLSGISLVKLSAWELPLSKRISELRESELKYIGKANNMRAFNMASYFFFQSVVSLFTFVTYWSLGNPLRADKIFVSLTLFNVIRLTMTNYFPQALSTLAEARVSAERIREFLLLPELKSLEPIQEAVKKVYEVAKEKLTTDVGADPSQLPLSSDFALELDNASFSWSAPPNTHDAVAEPDVLQKLSLKLKHGELLAVVGPVGSGKSSFCMSILKELRLSDGSMNLGTKANGEPLKVSYAAQSPWLFAGTVRDNILFGAPFDPVRFWEVIRVCQLERDFTLLSDGEYTLIGEKGTTLSGGQRARIALARSVYQKADLYILDDPLSAVDPHVGYKMFHDCIHTYLKSKTVVLATHQLQFVKECDSVMILESGMATFSGLSSEVPDYQNQEERKVDSGELLRKSFINVLREYYRPSLNGDATKSKKDVKDYELDCDKSVQENEDTVETVAEEYDPKANQLVAEDRNMGGTSLRTYMEFFKIGSSNVFLVLVGIFLVIGQGFAVASDFFLSEWTGYGEEKQKEQKNAGIFAVLAVLTVVFASLRALLFFKALHKSSKRIFEVMLDAVLNTDINFFQTQPQGRILNRFSKDQANCDELLPWNFFDAVQCFLMLLGSIVVVCIANPWIVKQIESTTRSPVYSLLSESLDGLATIRAFSAQDRFLDMFVAAENENCRAFFIPKRLGLVGLSLSYVLQLMGQLQWAVRQSIEVEITFVSVDRMLSYTRLRPEGPRVTDTQPPEDWPKNAEIQFKDMSLTYPGSDRAVLRDINLSVKRHEKIGVVGRTGAGKSSLLTALFRLIDASPAGCIVIDGVPISDLGLDDLRKAISIIPQEPFLFKGTLRFNLDPFNQHDDASIWNALEMAELKETVGKLSSGLDTPVTENGKNFSIGQRQLLSLTRAILRNTRLLVMDEATANVDLQSDRFIQRSIHTCFKDSTVLTIAHRLNTVIGDYDRILVLEQGEVVEFDEPWNLLQNEKGWLSGMVRSTGPESELELRKVAKEQWDRLHC</sequence>
<dbReference type="Gene3D" id="1.20.120.1130">
    <property type="match status" value="1"/>
</dbReference>
<dbReference type="Pfam" id="PF00664">
    <property type="entry name" value="ABC_membrane"/>
    <property type="match status" value="2"/>
</dbReference>
<reference evidence="19 20" key="1">
    <citation type="submission" date="2016-07" db="EMBL/GenBank/DDBJ databases">
        <title>Pervasive Adenine N6-methylation of Active Genes in Fungi.</title>
        <authorList>
            <consortium name="DOE Joint Genome Institute"/>
            <person name="Mondo S.J."/>
            <person name="Dannebaum R.O."/>
            <person name="Kuo R.C."/>
            <person name="Labutti K."/>
            <person name="Haridas S."/>
            <person name="Kuo A."/>
            <person name="Salamov A."/>
            <person name="Ahrendt S.R."/>
            <person name="Lipzen A."/>
            <person name="Sullivan W."/>
            <person name="Andreopoulos W.B."/>
            <person name="Clum A."/>
            <person name="Lindquist E."/>
            <person name="Daum C."/>
            <person name="Ramamoorthy G.K."/>
            <person name="Gryganskyi A."/>
            <person name="Culley D."/>
            <person name="Magnuson J.K."/>
            <person name="James T.Y."/>
            <person name="O'Malley M.A."/>
            <person name="Stajich J.E."/>
            <person name="Spatafora J.W."/>
            <person name="Visel A."/>
            <person name="Grigoriev I.V."/>
        </authorList>
    </citation>
    <scope>NUCLEOTIDE SEQUENCE [LARGE SCALE GENOMIC DNA]</scope>
    <source>
        <strain evidence="19 20">CBS 931.73</strain>
    </source>
</reference>
<dbReference type="SUPFAM" id="SSF140111">
    <property type="entry name" value="Endosomal sorting complex assembly domain"/>
    <property type="match status" value="1"/>
</dbReference>
<dbReference type="GO" id="GO:0015031">
    <property type="term" value="P:protein transport"/>
    <property type="evidence" value="ECO:0007669"/>
    <property type="project" value="UniProtKB-UniRule"/>
</dbReference>
<dbReference type="InterPro" id="IPR003439">
    <property type="entry name" value="ABC_transporter-like_ATP-bd"/>
</dbReference>
<dbReference type="InterPro" id="IPR003593">
    <property type="entry name" value="AAA+_ATPase"/>
</dbReference>
<keyword evidence="5 14" id="KW-0812">Transmembrane</keyword>
<dbReference type="SMART" id="SM00382">
    <property type="entry name" value="AAA"/>
    <property type="match status" value="2"/>
</dbReference>
<evidence type="ECO:0000256" key="13">
    <source>
        <dbReference type="PROSITE-ProRule" id="PRU00642"/>
    </source>
</evidence>
<dbReference type="InterPro" id="IPR007143">
    <property type="entry name" value="Vps28"/>
</dbReference>
<evidence type="ECO:0000259" key="17">
    <source>
        <dbReference type="PROSITE" id="PS51310"/>
    </source>
</evidence>
<evidence type="ECO:0000313" key="19">
    <source>
        <dbReference type="EMBL" id="ORY07467.1"/>
    </source>
</evidence>
<feature type="transmembrane region" description="Helical" evidence="14">
    <location>
        <begin position="923"/>
        <end position="943"/>
    </location>
</feature>
<dbReference type="InterPro" id="IPR017871">
    <property type="entry name" value="ABC_transporter-like_CS"/>
</dbReference>
<proteinExistence type="inferred from homology"/>
<keyword evidence="6" id="KW-0677">Repeat</keyword>
<dbReference type="FunFam" id="1.20.1560.10:FF:000006">
    <property type="entry name" value="ATP-binding cassette, sub-family C (CFTR/MRP), member 9"/>
    <property type="match status" value="1"/>
</dbReference>
<feature type="domain" description="ABC transporter" evidence="15">
    <location>
        <begin position="555"/>
        <end position="792"/>
    </location>
</feature>
<dbReference type="InterPro" id="IPR017898">
    <property type="entry name" value="VPS28_N"/>
</dbReference>
<dbReference type="PANTHER" id="PTHR24223:SF456">
    <property type="entry name" value="MULTIDRUG RESISTANCE-ASSOCIATED PROTEIN LETHAL(2)03659"/>
    <property type="match status" value="1"/>
</dbReference>
<keyword evidence="10 13" id="KW-0653">Protein transport</keyword>
<keyword evidence="8" id="KW-0967">Endosome</keyword>
<name>A0A1Y1ZBX3_9FUNG</name>
<evidence type="ECO:0000256" key="2">
    <source>
        <dbReference type="ARBA" id="ARBA00004633"/>
    </source>
</evidence>
<comment type="caution">
    <text evidence="19">The sequence shown here is derived from an EMBL/GenBank/DDBJ whole genome shotgun (WGS) entry which is preliminary data.</text>
</comment>
<dbReference type="InterPro" id="IPR050173">
    <property type="entry name" value="ABC_transporter_C-like"/>
</dbReference>
<dbReference type="PROSITE" id="PS51310">
    <property type="entry name" value="VPS28_C"/>
    <property type="match status" value="1"/>
</dbReference>
<feature type="domain" description="ABC transmembrane type-1" evidence="16">
    <location>
        <begin position="227"/>
        <end position="487"/>
    </location>
</feature>